<evidence type="ECO:0000313" key="2">
    <source>
        <dbReference type="Proteomes" id="UP000620596"/>
    </source>
</evidence>
<evidence type="ECO:0000313" key="1">
    <source>
        <dbReference type="EMBL" id="GGB02442.1"/>
    </source>
</evidence>
<keyword evidence="2" id="KW-1185">Reference proteome</keyword>
<dbReference type="AlphaFoldDB" id="A0A916SIY3"/>
<dbReference type="EMBL" id="BMIG01000008">
    <property type="protein sequence ID" value="GGB02442.1"/>
    <property type="molecule type" value="Genomic_DNA"/>
</dbReference>
<proteinExistence type="predicted"/>
<dbReference type="Proteomes" id="UP000620596">
    <property type="component" value="Unassembled WGS sequence"/>
</dbReference>
<comment type="caution">
    <text evidence="1">The sequence shown here is derived from an EMBL/GenBank/DDBJ whole genome shotgun (WGS) entry which is preliminary data.</text>
</comment>
<organism evidence="1 2">
    <name type="scientific">Polaromonas eurypsychrophila</name>
    <dbReference type="NCBI Taxonomy" id="1614635"/>
    <lineage>
        <taxon>Bacteria</taxon>
        <taxon>Pseudomonadati</taxon>
        <taxon>Pseudomonadota</taxon>
        <taxon>Betaproteobacteria</taxon>
        <taxon>Burkholderiales</taxon>
        <taxon>Comamonadaceae</taxon>
        <taxon>Polaromonas</taxon>
    </lineage>
</organism>
<protein>
    <submittedName>
        <fullName evidence="1">Uncharacterized protein</fullName>
    </submittedName>
</protein>
<accession>A0A916SIY3</accession>
<gene>
    <name evidence="1" type="ORF">GCM10011496_24290</name>
</gene>
<reference evidence="1" key="2">
    <citation type="submission" date="2020-09" db="EMBL/GenBank/DDBJ databases">
        <authorList>
            <person name="Sun Q."/>
            <person name="Zhou Y."/>
        </authorList>
    </citation>
    <scope>NUCLEOTIDE SEQUENCE</scope>
    <source>
        <strain evidence="1">CGMCC 1.15322</strain>
    </source>
</reference>
<name>A0A916SIY3_9BURK</name>
<reference evidence="1" key="1">
    <citation type="journal article" date="2014" name="Int. J. Syst. Evol. Microbiol.">
        <title>Complete genome sequence of Corynebacterium casei LMG S-19264T (=DSM 44701T), isolated from a smear-ripened cheese.</title>
        <authorList>
            <consortium name="US DOE Joint Genome Institute (JGI-PGF)"/>
            <person name="Walter F."/>
            <person name="Albersmeier A."/>
            <person name="Kalinowski J."/>
            <person name="Ruckert C."/>
        </authorList>
    </citation>
    <scope>NUCLEOTIDE SEQUENCE</scope>
    <source>
        <strain evidence="1">CGMCC 1.15322</strain>
    </source>
</reference>
<sequence>MDFIADLSEYSAAVEFDPGCLVGMNKLAASPHHDNAMRQNIEQDTEFICARIR</sequence>